<dbReference type="Gene3D" id="3.40.710.10">
    <property type="entry name" value="DD-peptidase/beta-lactamase superfamily"/>
    <property type="match status" value="1"/>
</dbReference>
<reference evidence="6 7" key="1">
    <citation type="journal article" date="2016" name="Nat. Commun.">
        <title>Thousands of microbial genomes shed light on interconnected biogeochemical processes in an aquifer system.</title>
        <authorList>
            <person name="Anantharaman K."/>
            <person name="Brown C.T."/>
            <person name="Hug L.A."/>
            <person name="Sharon I."/>
            <person name="Castelle C.J."/>
            <person name="Probst A.J."/>
            <person name="Thomas B.C."/>
            <person name="Singh A."/>
            <person name="Wilkins M.J."/>
            <person name="Karaoz U."/>
            <person name="Brodie E.L."/>
            <person name="Williams K.H."/>
            <person name="Hubbard S.S."/>
            <person name="Banfield J.F."/>
        </authorList>
    </citation>
    <scope>NUCLEOTIDE SEQUENCE [LARGE SCALE GENOMIC DNA]</scope>
</reference>
<dbReference type="PANTHER" id="PTHR30627">
    <property type="entry name" value="PEPTIDOGLYCAN D,D-TRANSPEPTIDASE"/>
    <property type="match status" value="1"/>
</dbReference>
<dbReference type="Gene3D" id="3.90.1310.10">
    <property type="entry name" value="Penicillin-binding protein 2a (Domain 2)"/>
    <property type="match status" value="1"/>
</dbReference>
<dbReference type="GO" id="GO:0008658">
    <property type="term" value="F:penicillin binding"/>
    <property type="evidence" value="ECO:0007669"/>
    <property type="project" value="InterPro"/>
</dbReference>
<dbReference type="Pfam" id="PF00905">
    <property type="entry name" value="Transpeptidase"/>
    <property type="match status" value="1"/>
</dbReference>
<dbReference type="InterPro" id="IPR036138">
    <property type="entry name" value="PBP_dimer_sf"/>
</dbReference>
<comment type="subcellular location">
    <subcellularLocation>
        <location evidence="1">Membrane</location>
    </subcellularLocation>
</comment>
<feature type="transmembrane region" description="Helical" evidence="3">
    <location>
        <begin position="7"/>
        <end position="26"/>
    </location>
</feature>
<dbReference type="InterPro" id="IPR050515">
    <property type="entry name" value="Beta-lactam/transpept"/>
</dbReference>
<feature type="domain" description="Penicillin-binding protein transpeptidase" evidence="4">
    <location>
        <begin position="251"/>
        <end position="554"/>
    </location>
</feature>
<evidence type="ECO:0000256" key="3">
    <source>
        <dbReference type="SAM" id="Phobius"/>
    </source>
</evidence>
<evidence type="ECO:0008006" key="8">
    <source>
        <dbReference type="Google" id="ProtNLM"/>
    </source>
</evidence>
<gene>
    <name evidence="6" type="ORF">A2955_04715</name>
</gene>
<evidence type="ECO:0000259" key="5">
    <source>
        <dbReference type="Pfam" id="PF03717"/>
    </source>
</evidence>
<dbReference type="SUPFAM" id="SSF56601">
    <property type="entry name" value="beta-lactamase/transpeptidase-like"/>
    <property type="match status" value="1"/>
</dbReference>
<evidence type="ECO:0000313" key="6">
    <source>
        <dbReference type="EMBL" id="OGM59118.1"/>
    </source>
</evidence>
<dbReference type="GO" id="GO:0005886">
    <property type="term" value="C:plasma membrane"/>
    <property type="evidence" value="ECO:0007669"/>
    <property type="project" value="TreeGrafter"/>
</dbReference>
<organism evidence="6 7">
    <name type="scientific">Candidatus Woesebacteria bacterium RIFCSPLOWO2_01_FULL_37_19</name>
    <dbReference type="NCBI Taxonomy" id="1802514"/>
    <lineage>
        <taxon>Bacteria</taxon>
        <taxon>Candidatus Woeseibacteriota</taxon>
    </lineage>
</organism>
<evidence type="ECO:0000259" key="4">
    <source>
        <dbReference type="Pfam" id="PF00905"/>
    </source>
</evidence>
<comment type="caution">
    <text evidence="6">The sequence shown here is derived from an EMBL/GenBank/DDBJ whole genome shotgun (WGS) entry which is preliminary data.</text>
</comment>
<sequence length="569" mass="62528">MINRLKVYSLCLLLSFFILIARLFYWQIYKGKGLSAQARVQYQSGYALLAPRGNILAADSTWLSASGKSWLVYGVPPDLKKGSKKTAETLAPFFVEDEDKTSLLSEIDRINELLSKGGIQWTPLRTKVSDETKQNIEKLNLKGIGFEFQETRIYPEASSGAHLLGFVGKNNEGQDEGYFGLEGFYDKTLTGKPGFITRDSDASGAPIILGAFREMSAIGGVNLLTHIDKTVQLTLDKKLKHGIEKYGALAGSAIVMNPKNGGILGMSSFPSYDPQKYWEYGDQFFNNPTIFSSFEPGSIFKVLIMAAGLDSGVINPDTKCDSCFGPLKIDKYFIETWNNEYYPESTMTDVIVHSDNVGMAYVGQKLGQEKMFDYLNSFGIGQNTGIDLQGEISPKLREKGSWGNIDVATASFGQGVATTPIQMLRAVAAIANKGRIMTPQVVDKIMGEGWEEDIKEKDGGRVISEKAANEMTQMMVEAAKKGEAKWTNIGGFKVAGKTGTAQIPIAGHYDEEKTNASFIGFAPYDNPKFIMIVTLQEPSSSPWASETAAPLWYSIAVDLFNYFGIQPDN</sequence>
<evidence type="ECO:0000256" key="2">
    <source>
        <dbReference type="ARBA" id="ARBA00023136"/>
    </source>
</evidence>
<dbReference type="InterPro" id="IPR012338">
    <property type="entry name" value="Beta-lactam/transpept-like"/>
</dbReference>
<dbReference type="GO" id="GO:0071555">
    <property type="term" value="P:cell wall organization"/>
    <property type="evidence" value="ECO:0007669"/>
    <property type="project" value="TreeGrafter"/>
</dbReference>
<dbReference type="Pfam" id="PF03717">
    <property type="entry name" value="PBP_dimer"/>
    <property type="match status" value="1"/>
</dbReference>
<proteinExistence type="predicted"/>
<dbReference type="InterPro" id="IPR005311">
    <property type="entry name" value="PBP_dimer"/>
</dbReference>
<dbReference type="EMBL" id="MGHA01000037">
    <property type="protein sequence ID" value="OGM59118.1"/>
    <property type="molecule type" value="Genomic_DNA"/>
</dbReference>
<dbReference type="Gene3D" id="3.30.450.330">
    <property type="match status" value="1"/>
</dbReference>
<keyword evidence="3" id="KW-1133">Transmembrane helix</keyword>
<dbReference type="InterPro" id="IPR001460">
    <property type="entry name" value="PCN-bd_Tpept"/>
</dbReference>
<name>A0A1F8B6Y7_9BACT</name>
<protein>
    <recommendedName>
        <fullName evidence="8">Penicillin-binding protein transpeptidase domain-containing protein</fullName>
    </recommendedName>
</protein>
<dbReference type="SUPFAM" id="SSF56519">
    <property type="entry name" value="Penicillin binding protein dimerisation domain"/>
    <property type="match status" value="1"/>
</dbReference>
<keyword evidence="3" id="KW-0812">Transmembrane</keyword>
<dbReference type="STRING" id="1802514.A2955_04715"/>
<evidence type="ECO:0000313" key="7">
    <source>
        <dbReference type="Proteomes" id="UP000177501"/>
    </source>
</evidence>
<dbReference type="PANTHER" id="PTHR30627:SF1">
    <property type="entry name" value="PEPTIDOGLYCAN D,D-TRANSPEPTIDASE FTSI"/>
    <property type="match status" value="1"/>
</dbReference>
<dbReference type="Proteomes" id="UP000177501">
    <property type="component" value="Unassembled WGS sequence"/>
</dbReference>
<keyword evidence="2 3" id="KW-0472">Membrane</keyword>
<evidence type="ECO:0000256" key="1">
    <source>
        <dbReference type="ARBA" id="ARBA00004370"/>
    </source>
</evidence>
<dbReference type="AlphaFoldDB" id="A0A1F8B6Y7"/>
<accession>A0A1F8B6Y7</accession>
<feature type="domain" description="Penicillin-binding protein dimerisation" evidence="5">
    <location>
        <begin position="50"/>
        <end position="206"/>
    </location>
</feature>